<dbReference type="RefSeq" id="WP_146749856.1">
    <property type="nucleotide sequence ID" value="NZ_CADFFP010000050.1"/>
</dbReference>
<sequence length="287" mass="31881">MSQKKPETLAGELEGRLLKAMEPHADTISRGLALFDEFRRRVRAAAEVLASRIEGPLAVLSEIDWVDVKRRLENLPEKSKKAMILASSKGWFFGWNDSLEDLVTLVEKLENVDVNEIDNILADYHRENFESGAQNLIANHPNRAAAISAAVHAHKSLGPSGYFLSTPVFIAQADGLLSEISKLKSPMSEKGLKELRSKIEKDPGSSDLLYPLLILDQLDFLKSESKRNLWAETTGQCFSALNRHQVIHGESSDYGTEINSLKAFSFLVFVGLHLPLILEGRHPTGIL</sequence>
<dbReference type="OrthoDB" id="9131312at2"/>
<dbReference type="EMBL" id="QLTK01000052">
    <property type="protein sequence ID" value="RAS15828.1"/>
    <property type="molecule type" value="Genomic_DNA"/>
</dbReference>
<name>A0A329B564_9BURK</name>
<proteinExistence type="predicted"/>
<dbReference type="AlphaFoldDB" id="A0A329B564"/>
<dbReference type="Proteomes" id="UP000248918">
    <property type="component" value="Unassembled WGS sequence"/>
</dbReference>
<gene>
    <name evidence="1" type="ORF">BX591_15210</name>
</gene>
<comment type="caution">
    <text evidence="1">The sequence shown here is derived from an EMBL/GenBank/DDBJ whole genome shotgun (WGS) entry which is preliminary data.</text>
</comment>
<organism evidence="1 2">
    <name type="scientific">Paraburkholderia bryophila</name>
    <dbReference type="NCBI Taxonomy" id="420952"/>
    <lineage>
        <taxon>Bacteria</taxon>
        <taxon>Pseudomonadati</taxon>
        <taxon>Pseudomonadota</taxon>
        <taxon>Betaproteobacteria</taxon>
        <taxon>Burkholderiales</taxon>
        <taxon>Burkholderiaceae</taxon>
        <taxon>Paraburkholderia</taxon>
    </lineage>
</organism>
<evidence type="ECO:0000313" key="1">
    <source>
        <dbReference type="EMBL" id="RAS15828.1"/>
    </source>
</evidence>
<evidence type="ECO:0000313" key="2">
    <source>
        <dbReference type="Proteomes" id="UP000248918"/>
    </source>
</evidence>
<reference evidence="1 2" key="1">
    <citation type="submission" date="2018-06" db="EMBL/GenBank/DDBJ databases">
        <title>Genomic Encyclopedia of Type Strains, Phase III (KMG-III): the genomes of soil and plant-associated and newly described type strains.</title>
        <authorList>
            <person name="Whitman W."/>
        </authorList>
    </citation>
    <scope>NUCLEOTIDE SEQUENCE [LARGE SCALE GENOMIC DNA]</scope>
    <source>
        <strain evidence="1 2">LMG 23644</strain>
    </source>
</reference>
<accession>A0A329B564</accession>
<protein>
    <submittedName>
        <fullName evidence="1">Uncharacterized protein</fullName>
    </submittedName>
</protein>